<organism evidence="12 13">
    <name type="scientific">Limobrevibacterium gyesilva</name>
    <dbReference type="NCBI Taxonomy" id="2991712"/>
    <lineage>
        <taxon>Bacteria</taxon>
        <taxon>Pseudomonadati</taxon>
        <taxon>Pseudomonadota</taxon>
        <taxon>Alphaproteobacteria</taxon>
        <taxon>Acetobacterales</taxon>
        <taxon>Acetobacteraceae</taxon>
        <taxon>Limobrevibacterium</taxon>
    </lineage>
</organism>
<dbReference type="SUPFAM" id="SSF53756">
    <property type="entry name" value="UDP-Glycosyltransferase/glycogen phosphorylase"/>
    <property type="match status" value="1"/>
</dbReference>
<evidence type="ECO:0000259" key="11">
    <source>
        <dbReference type="Pfam" id="PF04413"/>
    </source>
</evidence>
<dbReference type="Proteomes" id="UP001165679">
    <property type="component" value="Unassembled WGS sequence"/>
</dbReference>
<keyword evidence="13" id="KW-1185">Reference proteome</keyword>
<comment type="caution">
    <text evidence="12">The sequence shown here is derived from an EMBL/GenBank/DDBJ whole genome shotgun (WGS) entry which is preliminary data.</text>
</comment>
<keyword evidence="5 10" id="KW-0808">Transferase</keyword>
<comment type="subcellular location">
    <subcellularLocation>
        <location evidence="10">Cell membrane</location>
    </subcellularLocation>
</comment>
<dbReference type="PANTHER" id="PTHR42755">
    <property type="entry name" value="3-DEOXY-MANNO-OCTULOSONATE CYTIDYLYLTRANSFERASE"/>
    <property type="match status" value="1"/>
</dbReference>
<evidence type="ECO:0000256" key="1">
    <source>
        <dbReference type="ARBA" id="ARBA00003394"/>
    </source>
</evidence>
<gene>
    <name evidence="12" type="ORF">OL599_02040</name>
</gene>
<evidence type="ECO:0000256" key="6">
    <source>
        <dbReference type="ARBA" id="ARBA00031445"/>
    </source>
</evidence>
<keyword evidence="10" id="KW-0448">Lipopolysaccharide biosynthesis</keyword>
<dbReference type="Pfam" id="PF04413">
    <property type="entry name" value="Glycos_transf_N"/>
    <property type="match status" value="1"/>
</dbReference>
<evidence type="ECO:0000256" key="3">
    <source>
        <dbReference type="ARBA" id="ARBA00012621"/>
    </source>
</evidence>
<evidence type="ECO:0000256" key="10">
    <source>
        <dbReference type="RuleBase" id="RU365103"/>
    </source>
</evidence>
<feature type="domain" description="3-deoxy-D-manno-octulosonic-acid transferase N-terminal" evidence="11">
    <location>
        <begin position="34"/>
        <end position="214"/>
    </location>
</feature>
<feature type="site" description="Transition state stabilizer" evidence="9">
    <location>
        <position position="136"/>
    </location>
</feature>
<dbReference type="InterPro" id="IPR039901">
    <property type="entry name" value="Kdotransferase"/>
</dbReference>
<dbReference type="InterPro" id="IPR038107">
    <property type="entry name" value="Glycos_transf_N_sf"/>
</dbReference>
<reference evidence="12" key="2">
    <citation type="submission" date="2022-10" db="EMBL/GenBank/DDBJ databases">
        <authorList>
            <person name="Trinh H.N."/>
        </authorList>
    </citation>
    <scope>NUCLEOTIDE SEQUENCE</scope>
    <source>
        <strain evidence="12">RN2-1</strain>
    </source>
</reference>
<evidence type="ECO:0000313" key="12">
    <source>
        <dbReference type="EMBL" id="MCW3473345.1"/>
    </source>
</evidence>
<sequence length="427" mass="45500">MLRALYAGAATIATPGLRLMLAGRARRGKEVAARLPERRGIDGTARPPGRLLWLHAASVGETVSVLPVLAALAQSSPEVTVLMTTGTVTSATLLARRLPELGLQARVLHRFVPLDVPAWTARFLDHWRPDAAAFVESEIWPNLLTGCRRRGIPTMLVNARLSARSFARWRRLPRLAQALFGSFDRLQAQSDGDAERLRALGAPPSLLTGNLKFAADPLPADAAELAQLRRLVAGRPVWLAASTHPGEEAALLEAHSMLARRHQRLLTIVVPRHPERGRDIAARAGSLAVARRSAGEGPPAGEGLWIADTLGELGLFYRLVGHAFVGRSLGEHGGQNPLEPARLGCAVAVGPNVENFRDPVAILEAAGALARVADVASLVDWVDRMLQDPARRASMGEAGMAASRRYADLPARVAAAVAELLPAGAGS</sequence>
<dbReference type="AlphaFoldDB" id="A0AA42CG06"/>
<dbReference type="Gene3D" id="3.40.50.2000">
    <property type="entry name" value="Glycogen Phosphorylase B"/>
    <property type="match status" value="1"/>
</dbReference>
<comment type="catalytic activity">
    <reaction evidence="7 10">
        <text>lipid IVA (E. coli) + CMP-3-deoxy-beta-D-manno-octulosonate = alpha-Kdo-(2-&gt;6)-lipid IVA (E. coli) + CMP + H(+)</text>
        <dbReference type="Rhea" id="RHEA:28066"/>
        <dbReference type="ChEBI" id="CHEBI:15378"/>
        <dbReference type="ChEBI" id="CHEBI:58603"/>
        <dbReference type="ChEBI" id="CHEBI:60364"/>
        <dbReference type="ChEBI" id="CHEBI:60377"/>
        <dbReference type="ChEBI" id="CHEBI:85987"/>
        <dbReference type="EC" id="2.4.99.12"/>
    </reaction>
</comment>
<protein>
    <recommendedName>
        <fullName evidence="4 10">3-deoxy-D-manno-octulosonic acid transferase</fullName>
        <shortName evidence="10">Kdo transferase</shortName>
        <ecNumber evidence="3 10">2.4.99.12</ecNumber>
    </recommendedName>
    <alternativeName>
        <fullName evidence="6 10">Lipid IV(A) 3-deoxy-D-manno-octulosonic acid transferase</fullName>
    </alternativeName>
</protein>
<proteinExistence type="inferred from homology"/>
<dbReference type="GO" id="GO:0009244">
    <property type="term" value="P:lipopolysaccharide core region biosynthetic process"/>
    <property type="evidence" value="ECO:0007669"/>
    <property type="project" value="UniProtKB-UniRule"/>
</dbReference>
<keyword evidence="10" id="KW-1003">Cell membrane</keyword>
<dbReference type="RefSeq" id="WP_264711917.1">
    <property type="nucleotide sequence ID" value="NZ_JAPDNT010000001.1"/>
</dbReference>
<reference evidence="12" key="1">
    <citation type="submission" date="2022-09" db="EMBL/GenBank/DDBJ databases">
        <title>Rhodovastum sp. nov. RN2-1 isolated from soil in Seongnam, South Korea.</title>
        <authorList>
            <person name="Le N.T."/>
        </authorList>
    </citation>
    <scope>NUCLEOTIDE SEQUENCE</scope>
    <source>
        <strain evidence="12">RN2-1</strain>
    </source>
</reference>
<dbReference type="GO" id="GO:0043842">
    <property type="term" value="F:Kdo transferase activity"/>
    <property type="evidence" value="ECO:0007669"/>
    <property type="project" value="UniProtKB-EC"/>
</dbReference>
<name>A0AA42CG06_9PROT</name>
<evidence type="ECO:0000256" key="2">
    <source>
        <dbReference type="ARBA" id="ARBA00004713"/>
    </source>
</evidence>
<comment type="pathway">
    <text evidence="2 10">Bacterial outer membrane biogenesis; LPS core biosynthesis.</text>
</comment>
<dbReference type="EMBL" id="JAPDNT010000001">
    <property type="protein sequence ID" value="MCW3473345.1"/>
    <property type="molecule type" value="Genomic_DNA"/>
</dbReference>
<dbReference type="EC" id="2.4.99.12" evidence="3 10"/>
<keyword evidence="10" id="KW-0472">Membrane</keyword>
<evidence type="ECO:0000313" key="13">
    <source>
        <dbReference type="Proteomes" id="UP001165679"/>
    </source>
</evidence>
<dbReference type="PANTHER" id="PTHR42755:SF1">
    <property type="entry name" value="3-DEOXY-D-MANNO-OCTULOSONIC ACID TRANSFERASE, MITOCHONDRIAL-RELATED"/>
    <property type="match status" value="1"/>
</dbReference>
<evidence type="ECO:0000256" key="7">
    <source>
        <dbReference type="ARBA" id="ARBA00049183"/>
    </source>
</evidence>
<dbReference type="GO" id="GO:0009245">
    <property type="term" value="P:lipid A biosynthetic process"/>
    <property type="evidence" value="ECO:0007669"/>
    <property type="project" value="TreeGrafter"/>
</dbReference>
<comment type="similarity">
    <text evidence="10">Belongs to the glycosyltransferase group 1 family.</text>
</comment>
<feature type="active site" description="Proton acceptor" evidence="8">
    <location>
        <position position="61"/>
    </location>
</feature>
<accession>A0AA42CG06</accession>
<evidence type="ECO:0000256" key="9">
    <source>
        <dbReference type="PIRSR" id="PIRSR639901-2"/>
    </source>
</evidence>
<evidence type="ECO:0000256" key="4">
    <source>
        <dbReference type="ARBA" id="ARBA00019077"/>
    </source>
</evidence>
<evidence type="ECO:0000256" key="5">
    <source>
        <dbReference type="ARBA" id="ARBA00022679"/>
    </source>
</evidence>
<dbReference type="GO" id="GO:0005886">
    <property type="term" value="C:plasma membrane"/>
    <property type="evidence" value="ECO:0007669"/>
    <property type="project" value="UniProtKB-SubCell"/>
</dbReference>
<dbReference type="InterPro" id="IPR007507">
    <property type="entry name" value="Glycos_transf_N"/>
</dbReference>
<feature type="site" description="Transition state stabilizer" evidence="9">
    <location>
        <position position="212"/>
    </location>
</feature>
<evidence type="ECO:0000256" key="8">
    <source>
        <dbReference type="PIRSR" id="PIRSR639901-1"/>
    </source>
</evidence>
<comment type="function">
    <text evidence="1 10">Involved in lipopolysaccharide (LPS) biosynthesis. Catalyzes the transfer of 3-deoxy-D-manno-octulosonate (Kdo) residue(s) from CMP-Kdo to lipid IV(A), the tetraacyldisaccharide-1,4'-bisphosphate precursor of lipid A.</text>
</comment>
<dbReference type="Gene3D" id="3.40.50.11720">
    <property type="entry name" value="3-Deoxy-D-manno-octulosonic-acid transferase, N-terminal domain"/>
    <property type="match status" value="1"/>
</dbReference>